<evidence type="ECO:0000313" key="2">
    <source>
        <dbReference type="Proteomes" id="UP001163046"/>
    </source>
</evidence>
<sequence length="278" mass="31845">MDLTPKKLVDGSSKCFICSSASLKADKIYIFGKSALDIAEIIRSSLDVDTGCYSENSELFVCRDKCYKRLIKFQRASAEVHKLESPHILAQLAQLGQNHDADLTKAKERICKEISNLKQAQEKQKNSFTHHASHVNCTSACHEKLVSTRREVYEVKKSSHPGYTISFDNLDIQLQMKNMPMQSQNQDIHWVNHHMVSGAQFDSQKPKANLQDVSNLKFLPSIYDQQRQRSNYIILASRILVNHFKVLEPLKEACVQHIPQKYTQELSEKSKKVVNHYI</sequence>
<dbReference type="AlphaFoldDB" id="A0A9W9ZGQ5"/>
<reference evidence="1" key="1">
    <citation type="submission" date="2023-01" db="EMBL/GenBank/DDBJ databases">
        <title>Genome assembly of the deep-sea coral Lophelia pertusa.</title>
        <authorList>
            <person name="Herrera S."/>
            <person name="Cordes E."/>
        </authorList>
    </citation>
    <scope>NUCLEOTIDE SEQUENCE</scope>
    <source>
        <strain evidence="1">USNM1676648</strain>
        <tissue evidence="1">Polyp</tissue>
    </source>
</reference>
<name>A0A9W9ZGQ5_9CNID</name>
<comment type="caution">
    <text evidence="1">The sequence shown here is derived from an EMBL/GenBank/DDBJ whole genome shotgun (WGS) entry which is preliminary data.</text>
</comment>
<dbReference type="OrthoDB" id="5984409at2759"/>
<accession>A0A9W9ZGQ5</accession>
<keyword evidence="2" id="KW-1185">Reference proteome</keyword>
<dbReference type="Proteomes" id="UP001163046">
    <property type="component" value="Unassembled WGS sequence"/>
</dbReference>
<protein>
    <submittedName>
        <fullName evidence="1">Uncharacterized protein</fullName>
    </submittedName>
</protein>
<dbReference type="EMBL" id="MU826352">
    <property type="protein sequence ID" value="KAJ7380689.1"/>
    <property type="molecule type" value="Genomic_DNA"/>
</dbReference>
<proteinExistence type="predicted"/>
<gene>
    <name evidence="1" type="ORF">OS493_007056</name>
</gene>
<organism evidence="1 2">
    <name type="scientific">Desmophyllum pertusum</name>
    <dbReference type="NCBI Taxonomy" id="174260"/>
    <lineage>
        <taxon>Eukaryota</taxon>
        <taxon>Metazoa</taxon>
        <taxon>Cnidaria</taxon>
        <taxon>Anthozoa</taxon>
        <taxon>Hexacorallia</taxon>
        <taxon>Scleractinia</taxon>
        <taxon>Caryophylliina</taxon>
        <taxon>Caryophylliidae</taxon>
        <taxon>Desmophyllum</taxon>
    </lineage>
</organism>
<evidence type="ECO:0000313" key="1">
    <source>
        <dbReference type="EMBL" id="KAJ7380689.1"/>
    </source>
</evidence>